<gene>
    <name evidence="3" type="ORF">CAOG_004358</name>
</gene>
<dbReference type="eggNOG" id="ENOG502S85U">
    <property type="taxonomic scope" value="Eukaryota"/>
</dbReference>
<feature type="transmembrane region" description="Helical" evidence="2">
    <location>
        <begin position="164"/>
        <end position="185"/>
    </location>
</feature>
<evidence type="ECO:0000256" key="2">
    <source>
        <dbReference type="SAM" id="Phobius"/>
    </source>
</evidence>
<protein>
    <submittedName>
        <fullName evidence="3">Uncharacterized protein</fullName>
    </submittedName>
</protein>
<keyword evidence="2" id="KW-0812">Transmembrane</keyword>
<feature type="transmembrane region" description="Helical" evidence="2">
    <location>
        <begin position="290"/>
        <end position="313"/>
    </location>
</feature>
<keyword evidence="4" id="KW-1185">Reference proteome</keyword>
<dbReference type="RefSeq" id="XP_004348186.1">
    <property type="nucleotide sequence ID" value="XM_004348136.2"/>
</dbReference>
<organism evidence="3 4">
    <name type="scientific">Capsaspora owczarzaki (strain ATCC 30864)</name>
    <dbReference type="NCBI Taxonomy" id="595528"/>
    <lineage>
        <taxon>Eukaryota</taxon>
        <taxon>Filasterea</taxon>
        <taxon>Capsaspora</taxon>
    </lineage>
</organism>
<feature type="transmembrane region" description="Helical" evidence="2">
    <location>
        <begin position="6"/>
        <end position="25"/>
    </location>
</feature>
<dbReference type="InParanoid" id="A0A0D2VRS2"/>
<feature type="transmembrane region" description="Helical" evidence="2">
    <location>
        <begin position="124"/>
        <end position="144"/>
    </location>
</feature>
<name>A0A0D2VRS2_CAPO3</name>
<reference evidence="4" key="1">
    <citation type="submission" date="2011-02" db="EMBL/GenBank/DDBJ databases">
        <title>The Genome Sequence of Capsaspora owczarzaki ATCC 30864.</title>
        <authorList>
            <person name="Russ C."/>
            <person name="Cuomo C."/>
            <person name="Burger G."/>
            <person name="Gray M.W."/>
            <person name="Holland P.W.H."/>
            <person name="King N."/>
            <person name="Lang F.B.F."/>
            <person name="Roger A.J."/>
            <person name="Ruiz-Trillo I."/>
            <person name="Young S.K."/>
            <person name="Zeng Q."/>
            <person name="Gargeya S."/>
            <person name="Alvarado L."/>
            <person name="Berlin A."/>
            <person name="Chapman S.B."/>
            <person name="Chen Z."/>
            <person name="Freedman E."/>
            <person name="Gellesch M."/>
            <person name="Goldberg J."/>
            <person name="Griggs A."/>
            <person name="Gujja S."/>
            <person name="Heilman E."/>
            <person name="Heiman D."/>
            <person name="Howarth C."/>
            <person name="Mehta T."/>
            <person name="Neiman D."/>
            <person name="Pearson M."/>
            <person name="Roberts A."/>
            <person name="Saif S."/>
            <person name="Shea T."/>
            <person name="Shenoy N."/>
            <person name="Sisk P."/>
            <person name="Stolte C."/>
            <person name="Sykes S."/>
            <person name="White J."/>
            <person name="Yandava C."/>
            <person name="Haas B."/>
            <person name="Nusbaum C."/>
            <person name="Birren B."/>
        </authorList>
    </citation>
    <scope>NUCLEOTIDE SEQUENCE</scope>
    <source>
        <strain evidence="4">ATCC 30864</strain>
    </source>
</reference>
<dbReference type="EMBL" id="KE346365">
    <property type="protein sequence ID" value="KJE93597.1"/>
    <property type="molecule type" value="Genomic_DNA"/>
</dbReference>
<dbReference type="Proteomes" id="UP000008743">
    <property type="component" value="Unassembled WGS sequence"/>
</dbReference>
<feature type="transmembrane region" description="Helical" evidence="2">
    <location>
        <begin position="246"/>
        <end position="269"/>
    </location>
</feature>
<feature type="transmembrane region" description="Helical" evidence="2">
    <location>
        <begin position="197"/>
        <end position="218"/>
    </location>
</feature>
<feature type="compositionally biased region" description="Low complexity" evidence="1">
    <location>
        <begin position="32"/>
        <end position="54"/>
    </location>
</feature>
<keyword evidence="2" id="KW-1133">Transmembrane helix</keyword>
<evidence type="ECO:0000256" key="1">
    <source>
        <dbReference type="SAM" id="MobiDB-lite"/>
    </source>
</evidence>
<evidence type="ECO:0000313" key="4">
    <source>
        <dbReference type="Proteomes" id="UP000008743"/>
    </source>
</evidence>
<feature type="region of interest" description="Disordered" evidence="1">
    <location>
        <begin position="30"/>
        <end position="88"/>
    </location>
</feature>
<dbReference type="AlphaFoldDB" id="A0A0D2VRS2"/>
<feature type="transmembrane region" description="Helical" evidence="2">
    <location>
        <begin position="333"/>
        <end position="358"/>
    </location>
</feature>
<evidence type="ECO:0000313" key="3">
    <source>
        <dbReference type="EMBL" id="KJE93597.1"/>
    </source>
</evidence>
<proteinExistence type="predicted"/>
<keyword evidence="2" id="KW-0472">Membrane</keyword>
<accession>A0A0D2VRS2</accession>
<dbReference type="OrthoDB" id="4664297at2759"/>
<sequence length="377" mass="41442">MIEVDVFWSFAIGACFAACAGRALLLDGSANSTTPPGSRSSRSHAAAASPAQSRSRSRSRSRSPARGSTDSLRTAAPQRASGSDADNWTRHSSNLASLNHSSGIKALLLAPIDAWMAEYCYNKYFVYTVLFLSCVFAPSGAWLLTDYPGWESMYLFENDANVTGPLAALFASTNTLLGVLGFTLATRSIRRNGGSTFGAHQMWIASYACMFSILGFGYRRFLYPASGEEWYAGHYYPLVDFFTSDVFFTLLVMGVPILPGLWIPCYVWLSENRYTKAEKSSILWVLFRTWAVLLGLGTVGFAVYIAAVHFLGRNVSLLPFSAAFHSSVVWYEWLYPLVGFYVANVALFAVSSLPMQLFEVVESKAAKRNASRSVKQS</sequence>